<dbReference type="Proteomes" id="UP000234384">
    <property type="component" value="Unassembled WGS sequence"/>
</dbReference>
<accession>A0A2I1K3Q8</accession>
<dbReference type="AlphaFoldDB" id="A0A2I1K3Q8"/>
<reference evidence="1 2" key="1">
    <citation type="submission" date="2017-12" db="EMBL/GenBank/DDBJ databases">
        <title>Phylogenetic diversity of female urinary microbiome.</title>
        <authorList>
            <person name="Thomas-White K."/>
            <person name="Wolfe A.J."/>
        </authorList>
    </citation>
    <scope>NUCLEOTIDE SEQUENCE [LARGE SCALE GENOMIC DNA]</scope>
    <source>
        <strain evidence="1 2">UMB0898</strain>
    </source>
</reference>
<dbReference type="OrthoDB" id="2139591at2"/>
<gene>
    <name evidence="1" type="ORF">CYJ57_02225</name>
</gene>
<comment type="caution">
    <text evidence="1">The sequence shown here is derived from an EMBL/GenBank/DDBJ whole genome shotgun (WGS) entry which is preliminary data.</text>
</comment>
<dbReference type="Gene3D" id="1.10.10.60">
    <property type="entry name" value="Homeodomain-like"/>
    <property type="match status" value="1"/>
</dbReference>
<evidence type="ECO:0000313" key="1">
    <source>
        <dbReference type="EMBL" id="PKY90271.1"/>
    </source>
</evidence>
<name>A0A2I1K3Q8_9LACT</name>
<evidence type="ECO:0000313" key="2">
    <source>
        <dbReference type="Proteomes" id="UP000234384"/>
    </source>
</evidence>
<proteinExistence type="predicted"/>
<dbReference type="EMBL" id="PKHE01000004">
    <property type="protein sequence ID" value="PKY90271.1"/>
    <property type="molecule type" value="Genomic_DNA"/>
</dbReference>
<protein>
    <submittedName>
        <fullName evidence="1">Uncharacterized protein</fullName>
    </submittedName>
</protein>
<sequence>MEIWILIIVLLAIAIILLIASFFTQDTNDIDRELSEFTVQQSEEMYQLKQRIAHLEQHQGITPPSFSLETEPDELIVGQEEAVLVTDNHGNEELIEHITIDDIDDNTYEEIIRLYSQGYTMSEISQQIDLSTQLVQSVIDNYIENK</sequence>
<dbReference type="RefSeq" id="WP_006701369.1">
    <property type="nucleotide sequence ID" value="NZ_PKHE01000004.1"/>
</dbReference>
<organism evidence="1 2">
    <name type="scientific">Falseniella ignava</name>
    <dbReference type="NCBI Taxonomy" id="137730"/>
    <lineage>
        <taxon>Bacteria</taxon>
        <taxon>Bacillati</taxon>
        <taxon>Bacillota</taxon>
        <taxon>Bacilli</taxon>
        <taxon>Lactobacillales</taxon>
        <taxon>Aerococcaceae</taxon>
        <taxon>Falseniella</taxon>
    </lineage>
</organism>